<reference evidence="2" key="1">
    <citation type="journal article" date="2020" name="Stud. Mycol.">
        <title>101 Dothideomycetes genomes: a test case for predicting lifestyles and emergence of pathogens.</title>
        <authorList>
            <person name="Haridas S."/>
            <person name="Albert R."/>
            <person name="Binder M."/>
            <person name="Bloem J."/>
            <person name="Labutti K."/>
            <person name="Salamov A."/>
            <person name="Andreopoulos B."/>
            <person name="Baker S."/>
            <person name="Barry K."/>
            <person name="Bills G."/>
            <person name="Bluhm B."/>
            <person name="Cannon C."/>
            <person name="Castanera R."/>
            <person name="Culley D."/>
            <person name="Daum C."/>
            <person name="Ezra D."/>
            <person name="Gonzalez J."/>
            <person name="Henrissat B."/>
            <person name="Kuo A."/>
            <person name="Liang C."/>
            <person name="Lipzen A."/>
            <person name="Lutzoni F."/>
            <person name="Magnuson J."/>
            <person name="Mondo S."/>
            <person name="Nolan M."/>
            <person name="Ohm R."/>
            <person name="Pangilinan J."/>
            <person name="Park H.-J."/>
            <person name="Ramirez L."/>
            <person name="Alfaro M."/>
            <person name="Sun H."/>
            <person name="Tritt A."/>
            <person name="Yoshinaga Y."/>
            <person name="Zwiers L.-H."/>
            <person name="Turgeon B."/>
            <person name="Goodwin S."/>
            <person name="Spatafora J."/>
            <person name="Crous P."/>
            <person name="Grigoriev I."/>
        </authorList>
    </citation>
    <scope>NUCLEOTIDE SEQUENCE</scope>
    <source>
        <strain evidence="2">SCOH1-5</strain>
    </source>
</reference>
<feature type="compositionally biased region" description="Basic and acidic residues" evidence="1">
    <location>
        <begin position="115"/>
        <end position="137"/>
    </location>
</feature>
<dbReference type="Proteomes" id="UP000799539">
    <property type="component" value="Unassembled WGS sequence"/>
</dbReference>
<feature type="region of interest" description="Disordered" evidence="1">
    <location>
        <begin position="24"/>
        <end position="161"/>
    </location>
</feature>
<keyword evidence="3" id="KW-1185">Reference proteome</keyword>
<name>A0A6A6FY01_9PEZI</name>
<sequence length="323" mass="36765">MDALRKRLTEATDPASKARLARIVAQQERNARNREAQEEERARANTRGGNDKQTDDDRARRKIFVDLEREVRQDEIRRKLEAEQREAKQRYAAEARQRAEAEKKAREQRRKKQRQQREKGEREQQQQRQQQEQKQRESSSNSNANLPATTQPRTPQFPAIPSHSITDWRQHVSLAFTTYSAVQLFPAPPAAPCGKPECHLTRESRALEACPCNIELSKKYSGVGSCGNTLRLYKTDAAEEDSSNGAAPKPSRKAAGQKGKKASSKKGNSTSSVARYRCVFRLTFFIFLLIVPSIASRVKFCQGVYGEAQRIPKTSECNRFFLV</sequence>
<organism evidence="2 3">
    <name type="scientific">Cercospora zeae-maydis SCOH1-5</name>
    <dbReference type="NCBI Taxonomy" id="717836"/>
    <lineage>
        <taxon>Eukaryota</taxon>
        <taxon>Fungi</taxon>
        <taxon>Dikarya</taxon>
        <taxon>Ascomycota</taxon>
        <taxon>Pezizomycotina</taxon>
        <taxon>Dothideomycetes</taxon>
        <taxon>Dothideomycetidae</taxon>
        <taxon>Mycosphaerellales</taxon>
        <taxon>Mycosphaerellaceae</taxon>
        <taxon>Cercospora</taxon>
    </lineage>
</organism>
<dbReference type="EMBL" id="ML992662">
    <property type="protein sequence ID" value="KAF2218060.1"/>
    <property type="molecule type" value="Genomic_DNA"/>
</dbReference>
<gene>
    <name evidence="2" type="ORF">CERZMDRAFT_80679</name>
</gene>
<accession>A0A6A6FY01</accession>
<proteinExistence type="predicted"/>
<evidence type="ECO:0000313" key="2">
    <source>
        <dbReference type="EMBL" id="KAF2218060.1"/>
    </source>
</evidence>
<feature type="compositionally biased region" description="Polar residues" evidence="1">
    <location>
        <begin position="138"/>
        <end position="154"/>
    </location>
</feature>
<protein>
    <submittedName>
        <fullName evidence="2">Uncharacterized protein</fullName>
    </submittedName>
</protein>
<feature type="compositionally biased region" description="Basic and acidic residues" evidence="1">
    <location>
        <begin position="29"/>
        <end position="105"/>
    </location>
</feature>
<evidence type="ECO:0000313" key="3">
    <source>
        <dbReference type="Proteomes" id="UP000799539"/>
    </source>
</evidence>
<dbReference type="OrthoDB" id="3644689at2759"/>
<evidence type="ECO:0000256" key="1">
    <source>
        <dbReference type="SAM" id="MobiDB-lite"/>
    </source>
</evidence>
<dbReference type="AlphaFoldDB" id="A0A6A6FY01"/>
<feature type="region of interest" description="Disordered" evidence="1">
    <location>
        <begin position="239"/>
        <end position="268"/>
    </location>
</feature>